<name>A0A4R6TKH5_9FLAO</name>
<proteinExistence type="inferred from homology"/>
<comment type="caution">
    <text evidence="9">The sequence shown here is derived from an EMBL/GenBank/DDBJ whole genome shotgun (WGS) entry which is preliminary data.</text>
</comment>
<dbReference type="InterPro" id="IPR001406">
    <property type="entry name" value="PsdUridine_synth_TruA"/>
</dbReference>
<feature type="domain" description="Pseudouridine synthase I TruA alpha/beta" evidence="8">
    <location>
        <begin position="147"/>
        <end position="257"/>
    </location>
</feature>
<feature type="binding site" evidence="4 6">
    <location>
        <position position="114"/>
    </location>
    <ligand>
        <name>substrate</name>
    </ligand>
</feature>
<comment type="caution">
    <text evidence="4">Lacks conserved residue(s) required for the propagation of feature annotation.</text>
</comment>
<protein>
    <recommendedName>
        <fullName evidence="4">tRNA pseudouridine synthase A</fullName>
        <ecNumber evidence="4">5.4.99.12</ecNumber>
    </recommendedName>
    <alternativeName>
        <fullName evidence="4">tRNA pseudouridine(38-40) synthase</fullName>
    </alternativeName>
    <alternativeName>
        <fullName evidence="4">tRNA pseudouridylate synthase I</fullName>
    </alternativeName>
    <alternativeName>
        <fullName evidence="4">tRNA-uridine isomerase I</fullName>
    </alternativeName>
</protein>
<comment type="subunit">
    <text evidence="4">Homodimer.</text>
</comment>
<evidence type="ECO:0000256" key="6">
    <source>
        <dbReference type="PIRSR" id="PIRSR001430-2"/>
    </source>
</evidence>
<dbReference type="Pfam" id="PF01416">
    <property type="entry name" value="PseudoU_synth_1"/>
    <property type="match status" value="1"/>
</dbReference>
<dbReference type="GO" id="GO:0031119">
    <property type="term" value="P:tRNA pseudouridine synthesis"/>
    <property type="evidence" value="ECO:0007669"/>
    <property type="project" value="UniProtKB-UniRule"/>
</dbReference>
<dbReference type="InterPro" id="IPR020094">
    <property type="entry name" value="TruA/RsuA/RluB/E/F_N"/>
</dbReference>
<evidence type="ECO:0000256" key="7">
    <source>
        <dbReference type="RuleBase" id="RU003792"/>
    </source>
</evidence>
<feature type="active site" description="Nucleophile" evidence="4 5">
    <location>
        <position position="54"/>
    </location>
</feature>
<evidence type="ECO:0000313" key="9">
    <source>
        <dbReference type="EMBL" id="TDQ31434.1"/>
    </source>
</evidence>
<evidence type="ECO:0000256" key="2">
    <source>
        <dbReference type="ARBA" id="ARBA00022694"/>
    </source>
</evidence>
<dbReference type="Gene3D" id="3.30.70.580">
    <property type="entry name" value="Pseudouridine synthase I, catalytic domain, N-terminal subdomain"/>
    <property type="match status" value="1"/>
</dbReference>
<evidence type="ECO:0000313" key="10">
    <source>
        <dbReference type="Proteomes" id="UP000295468"/>
    </source>
</evidence>
<comment type="function">
    <text evidence="4">Formation of pseudouridine at positions 38, 39 and 40 in the anticodon stem and loop of transfer RNAs.</text>
</comment>
<dbReference type="Proteomes" id="UP000295468">
    <property type="component" value="Unassembled WGS sequence"/>
</dbReference>
<dbReference type="InterPro" id="IPR020103">
    <property type="entry name" value="PsdUridine_synth_cat_dom_sf"/>
</dbReference>
<dbReference type="PANTHER" id="PTHR11142">
    <property type="entry name" value="PSEUDOURIDYLATE SYNTHASE"/>
    <property type="match status" value="1"/>
</dbReference>
<gene>
    <name evidence="4" type="primary">truA</name>
    <name evidence="9" type="ORF">CLV82_2142</name>
</gene>
<dbReference type="GO" id="GO:0160147">
    <property type="term" value="F:tRNA pseudouridine(38-40) synthase activity"/>
    <property type="evidence" value="ECO:0007669"/>
    <property type="project" value="UniProtKB-EC"/>
</dbReference>
<dbReference type="GO" id="GO:0003723">
    <property type="term" value="F:RNA binding"/>
    <property type="evidence" value="ECO:0007669"/>
    <property type="project" value="InterPro"/>
</dbReference>
<accession>A0A4R6TKH5</accession>
<keyword evidence="10" id="KW-1185">Reference proteome</keyword>
<dbReference type="HAMAP" id="MF_00171">
    <property type="entry name" value="TruA"/>
    <property type="match status" value="1"/>
</dbReference>
<sequence>MKYQYVIRMQYLGFRYSGWQRQPGQKTVEGMVRKTLKFILGDIPFRVLAAGRTDAKVSALAAAVALYLDEELHMDGEEFISLFNRNLPPDIRALDISSVPTEFNIIKDSSIKEYTYLFSTGQKIHPFCAPIMACIHEQLDIPLMISAASLFVGTHDFSAYTVKQKGLKDPNRTVTLCELALNTRWQASFFPEQSYLLQIRAEGFMRYQVRMIMGALIELGRGNISLDQVRASLEPGNDTRWTYVAPGSGLALNHLEFG</sequence>
<dbReference type="PANTHER" id="PTHR11142:SF0">
    <property type="entry name" value="TRNA PSEUDOURIDINE SYNTHASE-LIKE 1"/>
    <property type="match status" value="1"/>
</dbReference>
<evidence type="ECO:0000256" key="5">
    <source>
        <dbReference type="PIRSR" id="PIRSR001430-1"/>
    </source>
</evidence>
<evidence type="ECO:0000256" key="1">
    <source>
        <dbReference type="ARBA" id="ARBA00009375"/>
    </source>
</evidence>
<dbReference type="InterPro" id="IPR020097">
    <property type="entry name" value="PsdUridine_synth_TruA_a/b_dom"/>
</dbReference>
<evidence type="ECO:0000259" key="8">
    <source>
        <dbReference type="Pfam" id="PF01416"/>
    </source>
</evidence>
<dbReference type="Gene3D" id="3.30.70.660">
    <property type="entry name" value="Pseudouridine synthase I, catalytic domain, C-terminal subdomain"/>
    <property type="match status" value="1"/>
</dbReference>
<keyword evidence="2 4" id="KW-0819">tRNA processing</keyword>
<dbReference type="SUPFAM" id="SSF55120">
    <property type="entry name" value="Pseudouridine synthase"/>
    <property type="match status" value="1"/>
</dbReference>
<reference evidence="9 10" key="1">
    <citation type="submission" date="2019-03" db="EMBL/GenBank/DDBJ databases">
        <title>Genomic Encyclopedia of Archaeal and Bacterial Type Strains, Phase II (KMG-II): from individual species to whole genera.</title>
        <authorList>
            <person name="Goeker M."/>
        </authorList>
    </citation>
    <scope>NUCLEOTIDE SEQUENCE [LARGE SCALE GENOMIC DNA]</scope>
    <source>
        <strain evidence="9 10">DSM 18435</strain>
    </source>
</reference>
<dbReference type="AlphaFoldDB" id="A0A4R6TKH5"/>
<dbReference type="EMBL" id="SNYI01000002">
    <property type="protein sequence ID" value="TDQ31434.1"/>
    <property type="molecule type" value="Genomic_DNA"/>
</dbReference>
<dbReference type="PIRSF" id="PIRSF001430">
    <property type="entry name" value="tRNA_psdUrid_synth"/>
    <property type="match status" value="1"/>
</dbReference>
<organism evidence="9 10">
    <name type="scientific">Zeaxanthinibacter enoshimensis</name>
    <dbReference type="NCBI Taxonomy" id="392009"/>
    <lineage>
        <taxon>Bacteria</taxon>
        <taxon>Pseudomonadati</taxon>
        <taxon>Bacteroidota</taxon>
        <taxon>Flavobacteriia</taxon>
        <taxon>Flavobacteriales</taxon>
        <taxon>Flavobacteriaceae</taxon>
        <taxon>Zeaxanthinibacter</taxon>
    </lineage>
</organism>
<dbReference type="RefSeq" id="WP_133644257.1">
    <property type="nucleotide sequence ID" value="NZ_SNYI01000002.1"/>
</dbReference>
<comment type="similarity">
    <text evidence="1 4 7">Belongs to the tRNA pseudouridine synthase TruA family.</text>
</comment>
<keyword evidence="3 4" id="KW-0413">Isomerase</keyword>
<dbReference type="InterPro" id="IPR020095">
    <property type="entry name" value="PsdUridine_synth_TruA_C"/>
</dbReference>
<evidence type="ECO:0000256" key="4">
    <source>
        <dbReference type="HAMAP-Rule" id="MF_00171"/>
    </source>
</evidence>
<dbReference type="OrthoDB" id="9811823at2"/>
<evidence type="ECO:0000256" key="3">
    <source>
        <dbReference type="ARBA" id="ARBA00023235"/>
    </source>
</evidence>
<dbReference type="EC" id="5.4.99.12" evidence="4"/>
<comment type="catalytic activity">
    <reaction evidence="4 7">
        <text>uridine(38/39/40) in tRNA = pseudouridine(38/39/40) in tRNA</text>
        <dbReference type="Rhea" id="RHEA:22376"/>
        <dbReference type="Rhea" id="RHEA-COMP:10085"/>
        <dbReference type="Rhea" id="RHEA-COMP:10087"/>
        <dbReference type="ChEBI" id="CHEBI:65314"/>
        <dbReference type="ChEBI" id="CHEBI:65315"/>
        <dbReference type="EC" id="5.4.99.12"/>
    </reaction>
</comment>